<dbReference type="PANTHER" id="PTHR33446:SF11">
    <property type="entry name" value="TONB3"/>
    <property type="match status" value="1"/>
</dbReference>
<dbReference type="RefSeq" id="WP_380888864.1">
    <property type="nucleotide sequence ID" value="NZ_JBHUDY010000001.1"/>
</dbReference>
<keyword evidence="7" id="KW-0653">Protein transport</keyword>
<dbReference type="PANTHER" id="PTHR33446">
    <property type="entry name" value="PROTEIN TONB-RELATED"/>
    <property type="match status" value="1"/>
</dbReference>
<accession>A0ABW4I5L4</accession>
<dbReference type="Pfam" id="PF03544">
    <property type="entry name" value="TonB_C"/>
    <property type="match status" value="1"/>
</dbReference>
<dbReference type="Proteomes" id="UP001597115">
    <property type="component" value="Unassembled WGS sequence"/>
</dbReference>
<evidence type="ECO:0000256" key="4">
    <source>
        <dbReference type="ARBA" id="ARBA00022475"/>
    </source>
</evidence>
<name>A0ABW4I5L4_9SPHN</name>
<comment type="subcellular location">
    <subcellularLocation>
        <location evidence="1">Cell inner membrane</location>
        <topology evidence="1">Single-pass membrane protein</topology>
        <orientation evidence="1">Periplasmic side</orientation>
    </subcellularLocation>
</comment>
<evidence type="ECO:0000256" key="8">
    <source>
        <dbReference type="ARBA" id="ARBA00022989"/>
    </source>
</evidence>
<dbReference type="SUPFAM" id="SSF74653">
    <property type="entry name" value="TolA/TonB C-terminal domain"/>
    <property type="match status" value="1"/>
</dbReference>
<evidence type="ECO:0000256" key="2">
    <source>
        <dbReference type="ARBA" id="ARBA00006555"/>
    </source>
</evidence>
<sequence>MSVLLNALLAAASPITPLEPNGPWTVAYEQSMCVAARKYGAKGEASVGFRPGPLSDRMEISIDVDRWPGHLLLQGKAQIRTAPGDRQLDATYRSIWISKHSAHAIIISTTNDVLTDLREGSVVTIEGKPSGTLSVRMTNLAKVRAALADCRNVLLRYWDVDLAGLAKVATLAKPIGDMGSWITSDDYPKPAAQKGERGDTIILWTIGKDGSASDCRVVRSSGTPALDAAACHAIQRSARYEPALDGKGNPVVSWESRRVRWRAFRL</sequence>
<keyword evidence="8" id="KW-1133">Transmembrane helix</keyword>
<evidence type="ECO:0000256" key="3">
    <source>
        <dbReference type="ARBA" id="ARBA00022448"/>
    </source>
</evidence>
<evidence type="ECO:0000256" key="6">
    <source>
        <dbReference type="ARBA" id="ARBA00022692"/>
    </source>
</evidence>
<dbReference type="InterPro" id="IPR037682">
    <property type="entry name" value="TonB_C"/>
</dbReference>
<protein>
    <submittedName>
        <fullName evidence="11">Energy transducer TonB</fullName>
    </submittedName>
</protein>
<evidence type="ECO:0000256" key="5">
    <source>
        <dbReference type="ARBA" id="ARBA00022519"/>
    </source>
</evidence>
<evidence type="ECO:0000256" key="1">
    <source>
        <dbReference type="ARBA" id="ARBA00004383"/>
    </source>
</evidence>
<keyword evidence="4" id="KW-1003">Cell membrane</keyword>
<gene>
    <name evidence="11" type="ORF">ACFSCW_10110</name>
</gene>
<keyword evidence="12" id="KW-1185">Reference proteome</keyword>
<proteinExistence type="inferred from homology"/>
<reference evidence="12" key="1">
    <citation type="journal article" date="2019" name="Int. J. Syst. Evol. Microbiol.">
        <title>The Global Catalogue of Microorganisms (GCM) 10K type strain sequencing project: providing services to taxonomists for standard genome sequencing and annotation.</title>
        <authorList>
            <consortium name="The Broad Institute Genomics Platform"/>
            <consortium name="The Broad Institute Genome Sequencing Center for Infectious Disease"/>
            <person name="Wu L."/>
            <person name="Ma J."/>
        </authorList>
    </citation>
    <scope>NUCLEOTIDE SEQUENCE [LARGE SCALE GENOMIC DNA]</scope>
    <source>
        <strain evidence="12">CGMCC 1.16275</strain>
    </source>
</reference>
<dbReference type="PROSITE" id="PS52015">
    <property type="entry name" value="TONB_CTD"/>
    <property type="match status" value="1"/>
</dbReference>
<dbReference type="NCBIfam" id="TIGR01352">
    <property type="entry name" value="tonB_Cterm"/>
    <property type="match status" value="1"/>
</dbReference>
<evidence type="ECO:0000256" key="7">
    <source>
        <dbReference type="ARBA" id="ARBA00022927"/>
    </source>
</evidence>
<dbReference type="InterPro" id="IPR051045">
    <property type="entry name" value="TonB-dependent_transducer"/>
</dbReference>
<evidence type="ECO:0000313" key="12">
    <source>
        <dbReference type="Proteomes" id="UP001597115"/>
    </source>
</evidence>
<comment type="caution">
    <text evidence="11">The sequence shown here is derived from an EMBL/GenBank/DDBJ whole genome shotgun (WGS) entry which is preliminary data.</text>
</comment>
<evidence type="ECO:0000313" key="11">
    <source>
        <dbReference type="EMBL" id="MFD1612154.1"/>
    </source>
</evidence>
<comment type="similarity">
    <text evidence="2">Belongs to the TonB family.</text>
</comment>
<dbReference type="Gene3D" id="3.30.1150.10">
    <property type="match status" value="1"/>
</dbReference>
<evidence type="ECO:0000256" key="9">
    <source>
        <dbReference type="ARBA" id="ARBA00023136"/>
    </source>
</evidence>
<organism evidence="11 12">
    <name type="scientific">Sphingomonas tabacisoli</name>
    <dbReference type="NCBI Taxonomy" id="2249466"/>
    <lineage>
        <taxon>Bacteria</taxon>
        <taxon>Pseudomonadati</taxon>
        <taxon>Pseudomonadota</taxon>
        <taxon>Alphaproteobacteria</taxon>
        <taxon>Sphingomonadales</taxon>
        <taxon>Sphingomonadaceae</taxon>
        <taxon>Sphingomonas</taxon>
    </lineage>
</organism>
<dbReference type="InterPro" id="IPR006260">
    <property type="entry name" value="TonB/TolA_C"/>
</dbReference>
<keyword evidence="3" id="KW-0813">Transport</keyword>
<feature type="domain" description="TonB C-terminal" evidence="10">
    <location>
        <begin position="172"/>
        <end position="266"/>
    </location>
</feature>
<evidence type="ECO:0000259" key="10">
    <source>
        <dbReference type="PROSITE" id="PS52015"/>
    </source>
</evidence>
<keyword evidence="9" id="KW-0472">Membrane</keyword>
<keyword evidence="6" id="KW-0812">Transmembrane</keyword>
<dbReference type="EMBL" id="JBHUDY010000001">
    <property type="protein sequence ID" value="MFD1612154.1"/>
    <property type="molecule type" value="Genomic_DNA"/>
</dbReference>
<keyword evidence="5" id="KW-0997">Cell inner membrane</keyword>